<dbReference type="AlphaFoldDB" id="A0AAC9LXE9"/>
<dbReference type="CDD" id="cd21059">
    <property type="entry name" value="LciA-like"/>
    <property type="match status" value="1"/>
</dbReference>
<proteinExistence type="predicted"/>
<dbReference type="EMBL" id="MTJY01000004">
    <property type="protein sequence ID" value="ONN76076.1"/>
    <property type="molecule type" value="Genomic_DNA"/>
</dbReference>
<evidence type="ECO:0000313" key="1">
    <source>
        <dbReference type="EMBL" id="ONN76076.1"/>
    </source>
</evidence>
<dbReference type="RefSeq" id="WP_005687362.1">
    <property type="nucleotide sequence ID" value="NZ_BSWG01000041.1"/>
</dbReference>
<gene>
    <name evidence="1" type="ORF">BWR10_00455</name>
</gene>
<reference evidence="1 2" key="1">
    <citation type="submission" date="2017-01" db="EMBL/GenBank/DDBJ databases">
        <title>In silico prediction, in vitro antibacterial spectrum and physicochemical properties of a putative bacteriocin produced by Lactobacillus rhamnosus strain L156.4.</title>
        <authorList>
            <person name="Silveira A.M."/>
            <person name="Monteiro A.S."/>
            <person name="Santos V.L."/>
            <person name="Nicoli J.R."/>
            <person name="Azevedo V."/>
            <person name="Soares S.C."/>
            <person name="Castro-Oliveira L."/>
            <person name="Dias-Souza M.V."/>
            <person name="Nardi R.M."/>
        </authorList>
    </citation>
    <scope>NUCLEOTIDE SEQUENCE [LARGE SCALE GENOMIC DNA]</scope>
    <source>
        <strain evidence="1 2">L156.4</strain>
    </source>
</reference>
<organism evidence="1 2">
    <name type="scientific">Lacticaseibacillus rhamnosus</name>
    <name type="common">Lactobacillus rhamnosus</name>
    <dbReference type="NCBI Taxonomy" id="47715"/>
    <lineage>
        <taxon>Bacteria</taxon>
        <taxon>Bacillati</taxon>
        <taxon>Bacillota</taxon>
        <taxon>Bacilli</taxon>
        <taxon>Lactobacillales</taxon>
        <taxon>Lactobacillaceae</taxon>
        <taxon>Lacticaseibacillus</taxon>
    </lineage>
</organism>
<dbReference type="Proteomes" id="UP000189067">
    <property type="component" value="Unassembled WGS sequence"/>
</dbReference>
<sequence>MVNRKNNSQLNQKILSMLYDFVLDPNIKDRERKIGLMAKADMEKGRYNVAVLNQTLISLQREAMRTGLSHDASKLYDNFQVILNENVPFGTNRGAMATMSSYLDW</sequence>
<evidence type="ECO:0000313" key="2">
    <source>
        <dbReference type="Proteomes" id="UP000189067"/>
    </source>
</evidence>
<name>A0AAC9LXE9_LACRH</name>
<accession>A0AAC9LXE9</accession>
<protein>
    <submittedName>
        <fullName evidence="1">Gar-IM</fullName>
    </submittedName>
</protein>
<comment type="caution">
    <text evidence="1">The sequence shown here is derived from an EMBL/GenBank/DDBJ whole genome shotgun (WGS) entry which is preliminary data.</text>
</comment>